<feature type="chain" id="PRO_5037793379" evidence="2">
    <location>
        <begin position="26"/>
        <end position="130"/>
    </location>
</feature>
<evidence type="ECO:0000256" key="1">
    <source>
        <dbReference type="SAM" id="MobiDB-lite"/>
    </source>
</evidence>
<feature type="compositionally biased region" description="Polar residues" evidence="1">
    <location>
        <begin position="47"/>
        <end position="56"/>
    </location>
</feature>
<organism evidence="3 4">
    <name type="scientific">Meloidogyne javanica</name>
    <name type="common">Root-knot nematode worm</name>
    <dbReference type="NCBI Taxonomy" id="6303"/>
    <lineage>
        <taxon>Eukaryota</taxon>
        <taxon>Metazoa</taxon>
        <taxon>Ecdysozoa</taxon>
        <taxon>Nematoda</taxon>
        <taxon>Chromadorea</taxon>
        <taxon>Rhabditida</taxon>
        <taxon>Tylenchina</taxon>
        <taxon>Tylenchomorpha</taxon>
        <taxon>Tylenchoidea</taxon>
        <taxon>Meloidogynidae</taxon>
        <taxon>Meloidogyninae</taxon>
        <taxon>Meloidogyne</taxon>
        <taxon>Meloidogyne incognita group</taxon>
    </lineage>
</organism>
<feature type="signal peptide" evidence="2">
    <location>
        <begin position="1"/>
        <end position="25"/>
    </location>
</feature>
<proteinExistence type="predicted"/>
<accession>A0A915LF44</accession>
<protein>
    <submittedName>
        <fullName evidence="4">Uncharacterized protein</fullName>
    </submittedName>
</protein>
<evidence type="ECO:0000313" key="3">
    <source>
        <dbReference type="Proteomes" id="UP000887561"/>
    </source>
</evidence>
<keyword evidence="2" id="KW-0732">Signal</keyword>
<sequence>MPSQKIFKIFVLTVLLQLYSQLVEGGGGNTKDKNINKHHQHQVAHAQPSNVNAQQEDNNDDTPEYSPMGHPHILREPQNIRMQNAPGGASYFNVQPHAFFSGVDPTHFNVQPSAFFNVDTPKKKQTDRKN</sequence>
<name>A0A915LF44_MELJA</name>
<keyword evidence="3" id="KW-1185">Reference proteome</keyword>
<evidence type="ECO:0000313" key="4">
    <source>
        <dbReference type="WBParaSite" id="scaffold10121_cov202.g14533"/>
    </source>
</evidence>
<dbReference type="Proteomes" id="UP000887561">
    <property type="component" value="Unplaced"/>
</dbReference>
<evidence type="ECO:0000256" key="2">
    <source>
        <dbReference type="SAM" id="SignalP"/>
    </source>
</evidence>
<feature type="region of interest" description="Disordered" evidence="1">
    <location>
        <begin position="28"/>
        <end position="77"/>
    </location>
</feature>
<dbReference type="WBParaSite" id="scaffold10121_cov202.g14533">
    <property type="protein sequence ID" value="scaffold10121_cov202.g14533"/>
    <property type="gene ID" value="scaffold10121_cov202.g14533"/>
</dbReference>
<dbReference type="AlphaFoldDB" id="A0A915LF44"/>
<reference evidence="4" key="1">
    <citation type="submission" date="2022-11" db="UniProtKB">
        <authorList>
            <consortium name="WormBaseParasite"/>
        </authorList>
    </citation>
    <scope>IDENTIFICATION</scope>
</reference>